<evidence type="ECO:0000259" key="8">
    <source>
        <dbReference type="Pfam" id="PF01227"/>
    </source>
</evidence>
<dbReference type="PANTHER" id="PTHR11109">
    <property type="entry name" value="GTP CYCLOHYDROLASE I"/>
    <property type="match status" value="1"/>
</dbReference>
<dbReference type="InterPro" id="IPR043134">
    <property type="entry name" value="GTP-CH-I_N"/>
</dbReference>
<dbReference type="SUPFAM" id="SSF55620">
    <property type="entry name" value="Tetrahydrobiopterin biosynthesis enzymes-like"/>
    <property type="match status" value="1"/>
</dbReference>
<comment type="similarity">
    <text evidence="7">Belongs to the GTP cyclohydrolase I family.</text>
</comment>
<keyword evidence="6 7" id="KW-0342">GTP-binding</keyword>
<sequence length="206" mass="23242">MCNVVKGGTTDPFLSGKKRPRFEEVKSAIRTLLLWVGEDPNREGLIDTPKRVAKAYYELFSGYNKSVEEILGMVFEEVSGYNEAITVKNIPFYSHCEHHMIPIVGKAHIGYFPDTKIVGLSKIARVVDIFSRRLQTQESMTAQITQALAEHLEPRGIAVLIEAEHMCMAMRGIQKQGSKTITTSFYGCYEKDQSAQANFMMMIQKP</sequence>
<proteinExistence type="inferred from homology"/>
<dbReference type="HAMAP" id="MF_00223">
    <property type="entry name" value="FolE"/>
    <property type="match status" value="1"/>
</dbReference>
<dbReference type="RefSeq" id="WP_354187060.1">
    <property type="nucleotide sequence ID" value="NZ_JBEPLT010000013.1"/>
</dbReference>
<name>A0ABV2FPS6_9HYPH</name>
<evidence type="ECO:0000313" key="10">
    <source>
        <dbReference type="Proteomes" id="UP001549112"/>
    </source>
</evidence>
<dbReference type="Proteomes" id="UP001549112">
    <property type="component" value="Unassembled WGS sequence"/>
</dbReference>
<dbReference type="NCBIfam" id="NF006825">
    <property type="entry name" value="PRK09347.1-2"/>
    <property type="match status" value="1"/>
</dbReference>
<evidence type="ECO:0000256" key="6">
    <source>
        <dbReference type="ARBA" id="ARBA00023134"/>
    </source>
</evidence>
<evidence type="ECO:0000256" key="1">
    <source>
        <dbReference type="ARBA" id="ARBA00001052"/>
    </source>
</evidence>
<feature type="binding site" evidence="7">
    <location>
        <position position="167"/>
    </location>
    <ligand>
        <name>Zn(2+)</name>
        <dbReference type="ChEBI" id="CHEBI:29105"/>
    </ligand>
</feature>
<accession>A0ABV2FPS6</accession>
<comment type="caution">
    <text evidence="9">The sequence shown here is derived from an EMBL/GenBank/DDBJ whole genome shotgun (WGS) entry which is preliminary data.</text>
</comment>
<evidence type="ECO:0000256" key="5">
    <source>
        <dbReference type="ARBA" id="ARBA00022801"/>
    </source>
</evidence>
<reference evidence="9 10" key="1">
    <citation type="submission" date="2024-06" db="EMBL/GenBank/DDBJ databases">
        <title>Genomic Encyclopedia of Type Strains, Phase IV (KMG-IV): sequencing the most valuable type-strain genomes for metagenomic binning, comparative biology and taxonomic classification.</title>
        <authorList>
            <person name="Goeker M."/>
        </authorList>
    </citation>
    <scope>NUCLEOTIDE SEQUENCE [LARGE SCALE GENOMIC DNA]</scope>
    <source>
        <strain evidence="9 10">DSM 23650</strain>
    </source>
</reference>
<dbReference type="InterPro" id="IPR043133">
    <property type="entry name" value="GTP-CH-I_C/QueF"/>
</dbReference>
<comment type="subunit">
    <text evidence="3">Toroid-shaped homodecamer, composed of two pentamers of five dimers.</text>
</comment>
<dbReference type="Gene3D" id="1.10.286.10">
    <property type="match status" value="1"/>
</dbReference>
<evidence type="ECO:0000256" key="4">
    <source>
        <dbReference type="ARBA" id="ARBA00022563"/>
    </source>
</evidence>
<keyword evidence="5 7" id="KW-0378">Hydrolase</keyword>
<keyword evidence="7" id="KW-0547">Nucleotide-binding</keyword>
<keyword evidence="10" id="KW-1185">Reference proteome</keyword>
<keyword evidence="4 7" id="KW-0554">One-carbon metabolism</keyword>
<feature type="binding site" evidence="7">
    <location>
        <position position="99"/>
    </location>
    <ligand>
        <name>Zn(2+)</name>
        <dbReference type="ChEBI" id="CHEBI:29105"/>
    </ligand>
</feature>
<keyword evidence="7" id="KW-0862">Zinc</keyword>
<evidence type="ECO:0000313" key="9">
    <source>
        <dbReference type="EMBL" id="MET3560575.1"/>
    </source>
</evidence>
<protein>
    <recommendedName>
        <fullName evidence="7">GTP cyclohydrolase 1</fullName>
        <ecNumber evidence="7">3.5.4.16</ecNumber>
    </recommendedName>
    <alternativeName>
        <fullName evidence="7">GTP cyclohydrolase I</fullName>
        <shortName evidence="7">GTP-CH-I</shortName>
    </alternativeName>
</protein>
<evidence type="ECO:0000256" key="7">
    <source>
        <dbReference type="HAMAP-Rule" id="MF_00223"/>
    </source>
</evidence>
<keyword evidence="7" id="KW-0479">Metal-binding</keyword>
<gene>
    <name evidence="7" type="primary">folE</name>
    <name evidence="9" type="ORF">ABID39_001277</name>
</gene>
<comment type="subunit">
    <text evidence="7">Homopolymer.</text>
</comment>
<dbReference type="NCBIfam" id="TIGR00063">
    <property type="entry name" value="folE"/>
    <property type="match status" value="1"/>
</dbReference>
<evidence type="ECO:0000256" key="3">
    <source>
        <dbReference type="ARBA" id="ARBA00011857"/>
    </source>
</evidence>
<dbReference type="InterPro" id="IPR001474">
    <property type="entry name" value="GTP_CycHdrlase_I"/>
</dbReference>
<feature type="domain" description="GTP cyclohydrolase I" evidence="8">
    <location>
        <begin position="26"/>
        <end position="203"/>
    </location>
</feature>
<dbReference type="NCBIfam" id="NF006826">
    <property type="entry name" value="PRK09347.1-3"/>
    <property type="match status" value="1"/>
</dbReference>
<comment type="pathway">
    <text evidence="2 7">Cofactor biosynthesis; 7,8-dihydroneopterin triphosphate biosynthesis; 7,8-dihydroneopterin triphosphate from GTP: step 1/1.</text>
</comment>
<dbReference type="GO" id="GO:0003934">
    <property type="term" value="F:GTP cyclohydrolase I activity"/>
    <property type="evidence" value="ECO:0007669"/>
    <property type="project" value="UniProtKB-EC"/>
</dbReference>
<evidence type="ECO:0000256" key="2">
    <source>
        <dbReference type="ARBA" id="ARBA00005080"/>
    </source>
</evidence>
<organism evidence="9 10">
    <name type="scientific">Bartonella japonica</name>
    <dbReference type="NCBI Taxonomy" id="357761"/>
    <lineage>
        <taxon>Bacteria</taxon>
        <taxon>Pseudomonadati</taxon>
        <taxon>Pseudomonadota</taxon>
        <taxon>Alphaproteobacteria</taxon>
        <taxon>Hyphomicrobiales</taxon>
        <taxon>Bartonellaceae</taxon>
        <taxon>Bartonella</taxon>
    </lineage>
</organism>
<dbReference type="Pfam" id="PF01227">
    <property type="entry name" value="GTP_cyclohydroI"/>
    <property type="match status" value="1"/>
</dbReference>
<feature type="binding site" evidence="7">
    <location>
        <position position="96"/>
    </location>
    <ligand>
        <name>Zn(2+)</name>
        <dbReference type="ChEBI" id="CHEBI:29105"/>
    </ligand>
</feature>
<dbReference type="Gene3D" id="3.30.1130.10">
    <property type="match status" value="1"/>
</dbReference>
<dbReference type="EC" id="3.5.4.16" evidence="7"/>
<dbReference type="PANTHER" id="PTHR11109:SF7">
    <property type="entry name" value="GTP CYCLOHYDROLASE 1"/>
    <property type="match status" value="1"/>
</dbReference>
<dbReference type="EMBL" id="JBEPLT010000013">
    <property type="protein sequence ID" value="MET3560575.1"/>
    <property type="molecule type" value="Genomic_DNA"/>
</dbReference>
<dbReference type="InterPro" id="IPR020602">
    <property type="entry name" value="GTP_CycHdrlase_I_dom"/>
</dbReference>
<comment type="catalytic activity">
    <reaction evidence="1 7">
        <text>GTP + H2O = 7,8-dihydroneopterin 3'-triphosphate + formate + H(+)</text>
        <dbReference type="Rhea" id="RHEA:17473"/>
        <dbReference type="ChEBI" id="CHEBI:15377"/>
        <dbReference type="ChEBI" id="CHEBI:15378"/>
        <dbReference type="ChEBI" id="CHEBI:15740"/>
        <dbReference type="ChEBI" id="CHEBI:37565"/>
        <dbReference type="ChEBI" id="CHEBI:58462"/>
        <dbReference type="EC" id="3.5.4.16"/>
    </reaction>
</comment>